<reference evidence="18" key="1">
    <citation type="submission" date="2018-07" db="EMBL/GenBank/DDBJ databases">
        <title>Comparative genomics of catfishes provides insights into carnivory and benthic adaptation.</title>
        <authorList>
            <person name="Zhang Y."/>
            <person name="Wang D."/>
            <person name="Peng Z."/>
            <person name="Zheng S."/>
            <person name="Shao F."/>
            <person name="Tao W."/>
        </authorList>
    </citation>
    <scope>NUCLEOTIDE SEQUENCE</scope>
    <source>
        <strain evidence="18">Chongqing</strain>
    </source>
</reference>
<evidence type="ECO:0000259" key="17">
    <source>
        <dbReference type="PROSITE" id="PS50011"/>
    </source>
</evidence>
<keyword evidence="4" id="KW-0723">Serine/threonine-protein kinase</keyword>
<evidence type="ECO:0000256" key="10">
    <source>
        <dbReference type="ARBA" id="ARBA00022842"/>
    </source>
</evidence>
<dbReference type="GO" id="GO:0033554">
    <property type="term" value="P:cellular response to stress"/>
    <property type="evidence" value="ECO:0007669"/>
    <property type="project" value="TreeGrafter"/>
</dbReference>
<dbReference type="FunFam" id="3.30.200.20:FF:000067">
    <property type="entry name" value="Mitogen-activated protein kinase kinase kinase 5"/>
    <property type="match status" value="1"/>
</dbReference>
<evidence type="ECO:0000256" key="15">
    <source>
        <dbReference type="SAM" id="Coils"/>
    </source>
</evidence>
<proteinExistence type="inferred from homology"/>
<keyword evidence="7 14" id="KW-0547">Nucleotide-binding</keyword>
<sequence length="1333" mass="150472">MEVSSQAAGDAGGDHAASVSLTAAERADVPSPSLVSKQRSLRAVYVLNDGLKAVAANSPESGALQCLQRACDAESAILTTVTFGRLDFGETSVLDTFYDADIAVVDMSDVFRQPSLFYHLGVRESFDMANNVILYHDTDPDTAQSLKDMVAQKNTASSGNYYFIPYVMTPNNEYICCENVAQRRASEYMQPSWDNLLGPLCVPLVDRFANLLKDIHVTSCASFKDTLLNDIRKARDKYQGEELAKELSRIKLRIDNTEVLTQDIVMNLLFSYRDIQDYDAMVKLVQTLEMLPTCDLANQPMIQFHYAFALNRRNSPGDREQALRVMLQVLQSCEHPAPDMFCLCGRIYKDFFLDSECKDTKSRDNAIQWYRKGFELQPTLYSGINLAVLLIVSGQQFESSIELRKIGVRLNSLLGRKGSLEKMNNYWDVGQFFTVSMLANDIPKAVQAAEKLFKLKPPIWYLRSVVQNLKLIQHFKKQNTEHSAQRERLNFWMDIIVEATQRTTNSLRFPVLILEPTKVYQPSYVSINSEAEEKNVSIWHVSPAEMKGIHEWNFTASSIKGISISKFDERCCFLYVHDNSDDFQIYFSTEEQCGRFCSMVKELISDGSGNAVELEGEGDGDTLEYEYDYNENGDRVVLGRGTYGVVYAGRDLSNQVRIAIKEIPERDSRYSQPLHEEIALHKYLKHRNIVQYLGSVSEDGYIKIFMEQVPGGSLSALLRSKWGPLKEATIIFYTRQILEGLRYLHENQIVHRDIKGDNVLVNTYSGVLKISDFGTSKRLAGVNPCTETFTGTLQYMAPEIIDKGPRGYGAPADIWSLGCTIIEMATGKPPFHELGEPQAAMFKVGMFKIHPEIPESLSTEAKSFILRCFEPDPSKRATAGDLLKDQFLRHNIKGKKNKIAFKPSDYIRSVSLPVQLQAEATGSSSSEPGSVSPDCDSKHDVFFKKEKRSGSENLIKPTTSSFLSVPDESPTSEDRTSPASSENSDSGLFLLKKDSERRAILYKVLNEDQDKVTSNLLENHIQGSTEELKLSVEHIKQIICILRDFIRSPERRVMASTISKLKLDLDFDSTSINQIQLVLFGFQDSVNKVLRNHHIKPHWMFAMDNIIRRAVQAAVTILIPELQTHFGPASESEGAEKDADEVDVEEDADFSTVENVAQEDTGLTSGVSTLSSVISHDFQRPQHPLGAQLTRLKQETNRLLEELVQKEKEYQLILRQTLQQRAHDLELFRLKNQPAAMNNGVLSVEPASPSIFHEAAEPELSDWLKQQGADSETINKFVSEDYTLNDVLNDITKDDLQYMRLRGGVLCRIWRAIQRHRAREQRRIQSSDETSEG</sequence>
<dbReference type="EC" id="2.7.11.25" evidence="3"/>
<dbReference type="Gene3D" id="3.30.200.20">
    <property type="entry name" value="Phosphorylase Kinase, domain 1"/>
    <property type="match status" value="1"/>
</dbReference>
<evidence type="ECO:0000256" key="4">
    <source>
        <dbReference type="ARBA" id="ARBA00022527"/>
    </source>
</evidence>
<dbReference type="Pfam" id="PF19039">
    <property type="entry name" value="ASK_PH"/>
    <property type="match status" value="1"/>
</dbReference>
<dbReference type="SMART" id="SM00220">
    <property type="entry name" value="S_TKc"/>
    <property type="match status" value="1"/>
</dbReference>
<evidence type="ECO:0000313" key="19">
    <source>
        <dbReference type="Proteomes" id="UP001205998"/>
    </source>
</evidence>
<dbReference type="Gene3D" id="1.10.510.10">
    <property type="entry name" value="Transferase(Phosphotransferase) domain 1"/>
    <property type="match status" value="1"/>
</dbReference>
<dbReference type="Pfam" id="PF13281">
    <property type="entry name" value="MAP3K_TRAF_bd"/>
    <property type="match status" value="1"/>
</dbReference>
<dbReference type="InterPro" id="IPR046872">
    <property type="entry name" value="DRHyd-ASK"/>
</dbReference>
<keyword evidence="8 18" id="KW-0418">Kinase</keyword>
<feature type="region of interest" description="Disordered" evidence="16">
    <location>
        <begin position="918"/>
        <end position="987"/>
    </location>
</feature>
<organism evidence="18 19">
    <name type="scientific">Silurus asotus</name>
    <name type="common">Amur catfish</name>
    <name type="synonym">Parasilurus asotus</name>
    <dbReference type="NCBI Taxonomy" id="30991"/>
    <lineage>
        <taxon>Eukaryota</taxon>
        <taxon>Metazoa</taxon>
        <taxon>Chordata</taxon>
        <taxon>Craniata</taxon>
        <taxon>Vertebrata</taxon>
        <taxon>Euteleostomi</taxon>
        <taxon>Actinopterygii</taxon>
        <taxon>Neopterygii</taxon>
        <taxon>Teleostei</taxon>
        <taxon>Ostariophysi</taxon>
        <taxon>Siluriformes</taxon>
        <taxon>Siluridae</taxon>
        <taxon>Silurus</taxon>
    </lineage>
</organism>
<dbReference type="Proteomes" id="UP001205998">
    <property type="component" value="Unassembled WGS sequence"/>
</dbReference>
<dbReference type="InterPro" id="IPR043969">
    <property type="entry name" value="MAP3K_PH"/>
</dbReference>
<evidence type="ECO:0000256" key="14">
    <source>
        <dbReference type="PROSITE-ProRule" id="PRU10141"/>
    </source>
</evidence>
<feature type="compositionally biased region" description="Low complexity" evidence="16">
    <location>
        <begin position="922"/>
        <end position="933"/>
    </location>
</feature>
<evidence type="ECO:0000256" key="12">
    <source>
        <dbReference type="ARBA" id="ARBA00047559"/>
    </source>
</evidence>
<dbReference type="GO" id="GO:0005524">
    <property type="term" value="F:ATP binding"/>
    <property type="evidence" value="ECO:0007669"/>
    <property type="project" value="UniProtKB-UniRule"/>
</dbReference>
<dbReference type="Pfam" id="PF20302">
    <property type="entry name" value="HisK-N-like"/>
    <property type="match status" value="1"/>
</dbReference>
<gene>
    <name evidence="18" type="ORF">C0J50_9320</name>
</gene>
<dbReference type="Pfam" id="PF20309">
    <property type="entry name" value="DRHyd-ASK"/>
    <property type="match status" value="1"/>
</dbReference>
<dbReference type="FunFam" id="1.10.510.10:FF:000054">
    <property type="entry name" value="Mitogen-activated protein kinase kinase kinase 5"/>
    <property type="match status" value="1"/>
</dbReference>
<dbReference type="SUPFAM" id="SSF47769">
    <property type="entry name" value="SAM/Pointed domain"/>
    <property type="match status" value="1"/>
</dbReference>
<feature type="domain" description="Protein kinase" evidence="17">
    <location>
        <begin position="632"/>
        <end position="888"/>
    </location>
</feature>
<dbReference type="SUPFAM" id="SSF56112">
    <property type="entry name" value="Protein kinase-like (PK-like)"/>
    <property type="match status" value="1"/>
</dbReference>
<dbReference type="PROSITE" id="PS00108">
    <property type="entry name" value="PROTEIN_KINASE_ST"/>
    <property type="match status" value="1"/>
</dbReference>
<evidence type="ECO:0000256" key="6">
    <source>
        <dbReference type="ARBA" id="ARBA00022723"/>
    </source>
</evidence>
<accession>A0AAD5FC78</accession>
<protein>
    <recommendedName>
        <fullName evidence="3">mitogen-activated protein kinase kinase kinase</fullName>
        <ecNumber evidence="3">2.7.11.25</ecNumber>
    </recommendedName>
</protein>
<dbReference type="PANTHER" id="PTHR11584">
    <property type="entry name" value="SERINE/THREONINE PROTEIN KINASE"/>
    <property type="match status" value="1"/>
</dbReference>
<dbReference type="CDD" id="cd06624">
    <property type="entry name" value="STKc_ASK"/>
    <property type="match status" value="1"/>
</dbReference>
<comment type="cofactor">
    <cofactor evidence="1">
        <name>Mg(2+)</name>
        <dbReference type="ChEBI" id="CHEBI:18420"/>
    </cofactor>
</comment>
<dbReference type="PROSITE" id="PS00107">
    <property type="entry name" value="PROTEIN_KINASE_ATP"/>
    <property type="match status" value="1"/>
</dbReference>
<feature type="compositionally biased region" description="Polar residues" evidence="16">
    <location>
        <begin position="977"/>
        <end position="986"/>
    </location>
</feature>
<evidence type="ECO:0000256" key="9">
    <source>
        <dbReference type="ARBA" id="ARBA00022840"/>
    </source>
</evidence>
<evidence type="ECO:0000256" key="2">
    <source>
        <dbReference type="ARBA" id="ARBA00006529"/>
    </source>
</evidence>
<comment type="caution">
    <text evidence="18">The sequence shown here is derived from an EMBL/GenBank/DDBJ whole genome shotgun (WGS) entry which is preliminary data.</text>
</comment>
<dbReference type="PROSITE" id="PS50011">
    <property type="entry name" value="PROTEIN_KINASE_DOM"/>
    <property type="match status" value="1"/>
</dbReference>
<evidence type="ECO:0000256" key="3">
    <source>
        <dbReference type="ARBA" id="ARBA00012406"/>
    </source>
</evidence>
<evidence type="ECO:0000256" key="11">
    <source>
        <dbReference type="ARBA" id="ARBA00023054"/>
    </source>
</evidence>
<keyword evidence="19" id="KW-1185">Reference proteome</keyword>
<dbReference type="InterPro" id="IPR008271">
    <property type="entry name" value="Ser/Thr_kinase_AS"/>
</dbReference>
<feature type="coiled-coil region" evidence="15">
    <location>
        <begin position="1189"/>
        <end position="1220"/>
    </location>
</feature>
<dbReference type="InterPro" id="IPR013761">
    <property type="entry name" value="SAM/pointed_sf"/>
</dbReference>
<evidence type="ECO:0000256" key="8">
    <source>
        <dbReference type="ARBA" id="ARBA00022777"/>
    </source>
</evidence>
<dbReference type="GO" id="GO:0046872">
    <property type="term" value="F:metal ion binding"/>
    <property type="evidence" value="ECO:0007669"/>
    <property type="project" value="UniProtKB-KW"/>
</dbReference>
<feature type="compositionally biased region" description="Basic and acidic residues" evidence="16">
    <location>
        <begin position="935"/>
        <end position="950"/>
    </location>
</feature>
<dbReference type="Pfam" id="PF00069">
    <property type="entry name" value="Pkinase"/>
    <property type="match status" value="1"/>
</dbReference>
<keyword evidence="5" id="KW-0808">Transferase</keyword>
<evidence type="ECO:0000313" key="18">
    <source>
        <dbReference type="EMBL" id="KAI5610242.1"/>
    </source>
</evidence>
<keyword evidence="11 15" id="KW-0175">Coiled coil</keyword>
<feature type="binding site" evidence="14">
    <location>
        <position position="661"/>
    </location>
    <ligand>
        <name>ATP</name>
        <dbReference type="ChEBI" id="CHEBI:30616"/>
    </ligand>
</feature>
<evidence type="ECO:0000256" key="1">
    <source>
        <dbReference type="ARBA" id="ARBA00001946"/>
    </source>
</evidence>
<keyword evidence="6" id="KW-0479">Metal-binding</keyword>
<comment type="catalytic activity">
    <reaction evidence="12">
        <text>L-threonyl-[protein] + ATP = O-phospho-L-threonyl-[protein] + ADP + H(+)</text>
        <dbReference type="Rhea" id="RHEA:46608"/>
        <dbReference type="Rhea" id="RHEA-COMP:11060"/>
        <dbReference type="Rhea" id="RHEA-COMP:11605"/>
        <dbReference type="ChEBI" id="CHEBI:15378"/>
        <dbReference type="ChEBI" id="CHEBI:30013"/>
        <dbReference type="ChEBI" id="CHEBI:30616"/>
        <dbReference type="ChEBI" id="CHEBI:61977"/>
        <dbReference type="ChEBI" id="CHEBI:456216"/>
        <dbReference type="EC" id="2.7.11.25"/>
    </reaction>
</comment>
<evidence type="ECO:0000256" key="16">
    <source>
        <dbReference type="SAM" id="MobiDB-lite"/>
    </source>
</evidence>
<dbReference type="EMBL" id="MU574242">
    <property type="protein sequence ID" value="KAI5610242.1"/>
    <property type="molecule type" value="Genomic_DNA"/>
</dbReference>
<name>A0AAD5FC78_SILAS</name>
<keyword evidence="10" id="KW-0460">Magnesium</keyword>
<evidence type="ECO:0000256" key="5">
    <source>
        <dbReference type="ARBA" id="ARBA00022679"/>
    </source>
</evidence>
<dbReference type="Gene3D" id="1.10.150.50">
    <property type="entry name" value="Transcription Factor, Ets-1"/>
    <property type="match status" value="1"/>
</dbReference>
<dbReference type="GO" id="GO:0004709">
    <property type="term" value="F:MAP kinase kinase kinase activity"/>
    <property type="evidence" value="ECO:0007669"/>
    <property type="project" value="UniProtKB-EC"/>
</dbReference>
<comment type="similarity">
    <text evidence="2">Belongs to the protein kinase superfamily. STE Ser/Thr protein kinase family. MAP kinase kinase kinase subfamily.</text>
</comment>
<evidence type="ECO:0000256" key="13">
    <source>
        <dbReference type="ARBA" id="ARBA00048329"/>
    </source>
</evidence>
<dbReference type="InterPro" id="IPR011009">
    <property type="entry name" value="Kinase-like_dom_sf"/>
</dbReference>
<dbReference type="InterPro" id="IPR017441">
    <property type="entry name" value="Protein_kinase_ATP_BS"/>
</dbReference>
<dbReference type="InterPro" id="IPR000719">
    <property type="entry name" value="Prot_kinase_dom"/>
</dbReference>
<dbReference type="InterPro" id="IPR046873">
    <property type="entry name" value="HisK-N-like"/>
</dbReference>
<keyword evidence="9 14" id="KW-0067">ATP-binding</keyword>
<dbReference type="PANTHER" id="PTHR11584:SF363">
    <property type="entry name" value="MITOGEN-ACTIVATED PROTEIN KINASE KINASE KINASE 15"/>
    <property type="match status" value="1"/>
</dbReference>
<dbReference type="InterPro" id="IPR025136">
    <property type="entry name" value="MAP3K_TRAF-bd"/>
</dbReference>
<comment type="catalytic activity">
    <reaction evidence="13">
        <text>L-seryl-[protein] + ATP = O-phospho-L-seryl-[protein] + ADP + H(+)</text>
        <dbReference type="Rhea" id="RHEA:17989"/>
        <dbReference type="Rhea" id="RHEA-COMP:9863"/>
        <dbReference type="Rhea" id="RHEA-COMP:11604"/>
        <dbReference type="ChEBI" id="CHEBI:15378"/>
        <dbReference type="ChEBI" id="CHEBI:29999"/>
        <dbReference type="ChEBI" id="CHEBI:30616"/>
        <dbReference type="ChEBI" id="CHEBI:83421"/>
        <dbReference type="ChEBI" id="CHEBI:456216"/>
        <dbReference type="EC" id="2.7.11.25"/>
    </reaction>
</comment>
<evidence type="ECO:0000256" key="7">
    <source>
        <dbReference type="ARBA" id="ARBA00022741"/>
    </source>
</evidence>